<feature type="compositionally biased region" description="Low complexity" evidence="3">
    <location>
        <begin position="65"/>
        <end position="82"/>
    </location>
</feature>
<name>A0AAV4GII8_9GAST</name>
<comment type="similarity">
    <text evidence="1">Belongs to the SLAIN motif-containing family.</text>
</comment>
<dbReference type="Proteomes" id="UP000762676">
    <property type="component" value="Unassembled WGS sequence"/>
</dbReference>
<evidence type="ECO:0000313" key="5">
    <source>
        <dbReference type="Proteomes" id="UP000762676"/>
    </source>
</evidence>
<feature type="region of interest" description="Disordered" evidence="3">
    <location>
        <begin position="57"/>
        <end position="139"/>
    </location>
</feature>
<evidence type="ECO:0000313" key="4">
    <source>
        <dbReference type="EMBL" id="GFR84870.1"/>
    </source>
</evidence>
<reference evidence="4 5" key="1">
    <citation type="journal article" date="2021" name="Elife">
        <title>Chloroplast acquisition without the gene transfer in kleptoplastic sea slugs, Plakobranchus ocellatus.</title>
        <authorList>
            <person name="Maeda T."/>
            <person name="Takahashi S."/>
            <person name="Yoshida T."/>
            <person name="Shimamura S."/>
            <person name="Takaki Y."/>
            <person name="Nagai Y."/>
            <person name="Toyoda A."/>
            <person name="Suzuki Y."/>
            <person name="Arimoto A."/>
            <person name="Ishii H."/>
            <person name="Satoh N."/>
            <person name="Nishiyama T."/>
            <person name="Hasebe M."/>
            <person name="Maruyama T."/>
            <person name="Minagawa J."/>
            <person name="Obokata J."/>
            <person name="Shigenobu S."/>
        </authorList>
    </citation>
    <scope>NUCLEOTIDE SEQUENCE [LARGE SCALE GENOMIC DNA]</scope>
</reference>
<accession>A0AAV4GII8</accession>
<feature type="compositionally biased region" description="Low complexity" evidence="3">
    <location>
        <begin position="258"/>
        <end position="268"/>
    </location>
</feature>
<feature type="compositionally biased region" description="Polar residues" evidence="3">
    <location>
        <begin position="331"/>
        <end position="357"/>
    </location>
</feature>
<feature type="region of interest" description="Disordered" evidence="3">
    <location>
        <begin position="258"/>
        <end position="404"/>
    </location>
</feature>
<evidence type="ECO:0000256" key="3">
    <source>
        <dbReference type="SAM" id="MobiDB-lite"/>
    </source>
</evidence>
<proteinExistence type="inferred from homology"/>
<gene>
    <name evidence="4" type="ORF">ElyMa_004160000</name>
</gene>
<dbReference type="InterPro" id="IPR026179">
    <property type="entry name" value="Slain"/>
</dbReference>
<feature type="compositionally biased region" description="Polar residues" evidence="3">
    <location>
        <begin position="214"/>
        <end position="238"/>
    </location>
</feature>
<protein>
    <submittedName>
        <fullName evidence="4">SLAIN motif-containing protein 2</fullName>
    </submittedName>
</protein>
<comment type="caution">
    <text evidence="4">The sequence shown here is derived from an EMBL/GenBank/DDBJ whole genome shotgun (WGS) entry which is preliminary data.</text>
</comment>
<keyword evidence="5" id="KW-1185">Reference proteome</keyword>
<dbReference type="AlphaFoldDB" id="A0AAV4GII8"/>
<evidence type="ECO:0000256" key="1">
    <source>
        <dbReference type="ARBA" id="ARBA00006652"/>
    </source>
</evidence>
<dbReference type="Pfam" id="PF15301">
    <property type="entry name" value="SLAIN"/>
    <property type="match status" value="1"/>
</dbReference>
<evidence type="ECO:0000256" key="2">
    <source>
        <dbReference type="ARBA" id="ARBA00023054"/>
    </source>
</evidence>
<organism evidence="4 5">
    <name type="scientific">Elysia marginata</name>
    <dbReference type="NCBI Taxonomy" id="1093978"/>
    <lineage>
        <taxon>Eukaryota</taxon>
        <taxon>Metazoa</taxon>
        <taxon>Spiralia</taxon>
        <taxon>Lophotrochozoa</taxon>
        <taxon>Mollusca</taxon>
        <taxon>Gastropoda</taxon>
        <taxon>Heterobranchia</taxon>
        <taxon>Euthyneura</taxon>
        <taxon>Panpulmonata</taxon>
        <taxon>Sacoglossa</taxon>
        <taxon>Placobranchoidea</taxon>
        <taxon>Plakobranchidae</taxon>
        <taxon>Elysia</taxon>
    </lineage>
</organism>
<feature type="region of interest" description="Disordered" evidence="3">
    <location>
        <begin position="169"/>
        <end position="246"/>
    </location>
</feature>
<feature type="compositionally biased region" description="Polar residues" evidence="3">
    <location>
        <begin position="312"/>
        <end position="323"/>
    </location>
</feature>
<sequence length="404" mass="44047">MVLLICRAASLSNGTNSQLSEERLLLWVRQDFDHPIPEVASSRRDLLNKLDEAAHMRHSSSSPLLASQTVSSKSTSSLSQSAEESRPRTPPHRNGALGRPGFVTPAQKIPAVNTGTFTRPKRPSGSTVTGPIHGEGDQPQHLMDGSFTLGDAADISDIENLAKQQEANLRQNLTPANRKATRPKQALLDGENGHRLSPSRFDLDGSYLSRHRGSQSSEHSTPPDSPHQTNQNFQLNSSHAKDSQSMRIDSLPALRGSLQRSSLNSSDSSLERNSVHSANSDDGQGRHHQSKLAPEAHRGPPQGRSMLPPPSSNNYRNAQQQSRRALPSGLTRPQQRGVSPNNDVTQRQQQRGVSPQRLSAAGPEHDGQRRGVSPQRGSGLPMPRRQIMKPGSIAARSSLPQFRR</sequence>
<keyword evidence="2" id="KW-0175">Coiled coil</keyword>
<dbReference type="EMBL" id="BMAT01008431">
    <property type="protein sequence ID" value="GFR84870.1"/>
    <property type="molecule type" value="Genomic_DNA"/>
</dbReference>